<dbReference type="GO" id="GO:0003676">
    <property type="term" value="F:nucleic acid binding"/>
    <property type="evidence" value="ECO:0007669"/>
    <property type="project" value="InterPro"/>
</dbReference>
<evidence type="ECO:0000256" key="2">
    <source>
        <dbReference type="ARBA" id="ARBA00022801"/>
    </source>
</evidence>
<gene>
    <name evidence="6" type="ORF">SAMD00023353_0901540</name>
</gene>
<dbReference type="EMBL" id="DF977454">
    <property type="protein sequence ID" value="GAP87671.1"/>
    <property type="molecule type" value="Genomic_DNA"/>
</dbReference>
<dbReference type="InterPro" id="IPR036397">
    <property type="entry name" value="RNaseH_sf"/>
</dbReference>
<organism evidence="6">
    <name type="scientific">Rosellinia necatrix</name>
    <name type="common">White root-rot fungus</name>
    <dbReference type="NCBI Taxonomy" id="77044"/>
    <lineage>
        <taxon>Eukaryota</taxon>
        <taxon>Fungi</taxon>
        <taxon>Dikarya</taxon>
        <taxon>Ascomycota</taxon>
        <taxon>Pezizomycotina</taxon>
        <taxon>Sordariomycetes</taxon>
        <taxon>Xylariomycetidae</taxon>
        <taxon>Xylariales</taxon>
        <taxon>Xylariaceae</taxon>
        <taxon>Rosellinia</taxon>
    </lineage>
</organism>
<keyword evidence="1" id="KW-0540">Nuclease</keyword>
<feature type="region of interest" description="Disordered" evidence="4">
    <location>
        <begin position="380"/>
        <end position="401"/>
    </location>
</feature>
<dbReference type="Proteomes" id="UP000054516">
    <property type="component" value="Unassembled WGS sequence"/>
</dbReference>
<evidence type="ECO:0000256" key="3">
    <source>
        <dbReference type="ARBA" id="ARBA00022839"/>
    </source>
</evidence>
<evidence type="ECO:0000256" key="1">
    <source>
        <dbReference type="ARBA" id="ARBA00022722"/>
    </source>
</evidence>
<feature type="domain" description="Exonuclease" evidence="5">
    <location>
        <begin position="184"/>
        <end position="352"/>
    </location>
</feature>
<name>A0A1W2THR0_ROSNE</name>
<dbReference type="InterPro" id="IPR013520">
    <property type="entry name" value="Ribonucl_H"/>
</dbReference>
<evidence type="ECO:0000313" key="6">
    <source>
        <dbReference type="EMBL" id="GAP87671.1"/>
    </source>
</evidence>
<reference evidence="6" key="1">
    <citation type="submission" date="2016-03" db="EMBL/GenBank/DDBJ databases">
        <title>Draft genome sequence of Rosellinia necatrix.</title>
        <authorList>
            <person name="Kanematsu S."/>
        </authorList>
    </citation>
    <scope>NUCLEOTIDE SEQUENCE [LARGE SCALE GENOMIC DNA]</scope>
    <source>
        <strain evidence="6">W97</strain>
    </source>
</reference>
<dbReference type="AlphaFoldDB" id="A0A1W2THR0"/>
<dbReference type="GO" id="GO:0000027">
    <property type="term" value="P:ribosomal large subunit assembly"/>
    <property type="evidence" value="ECO:0007669"/>
    <property type="project" value="TreeGrafter"/>
</dbReference>
<keyword evidence="7" id="KW-1185">Reference proteome</keyword>
<dbReference type="GO" id="GO:0006364">
    <property type="term" value="P:rRNA processing"/>
    <property type="evidence" value="ECO:0007669"/>
    <property type="project" value="TreeGrafter"/>
</dbReference>
<dbReference type="STRING" id="77044.A0A1W2THR0"/>
<accession>A0A1W2THR0</accession>
<keyword evidence="3 6" id="KW-0269">Exonuclease</keyword>
<dbReference type="SUPFAM" id="SSF53098">
    <property type="entry name" value="Ribonuclease H-like"/>
    <property type="match status" value="1"/>
</dbReference>
<dbReference type="CDD" id="cd06137">
    <property type="entry name" value="DEDDh_RNase"/>
    <property type="match status" value="1"/>
</dbReference>
<dbReference type="OrthoDB" id="16516at2759"/>
<dbReference type="GO" id="GO:0005634">
    <property type="term" value="C:nucleus"/>
    <property type="evidence" value="ECO:0007669"/>
    <property type="project" value="TreeGrafter"/>
</dbReference>
<dbReference type="PANTHER" id="PTHR12801:SF114">
    <property type="entry name" value="EXONUCLEASE, PUTATIVE (AFU_ORTHOLOGUE AFUA_7G00870)-RELATED"/>
    <property type="match status" value="1"/>
</dbReference>
<dbReference type="InterPro" id="IPR047021">
    <property type="entry name" value="REXO1/3/4-like"/>
</dbReference>
<dbReference type="Gene3D" id="3.30.420.10">
    <property type="entry name" value="Ribonuclease H-like superfamily/Ribonuclease H"/>
    <property type="match status" value="1"/>
</dbReference>
<dbReference type="SMART" id="SM00479">
    <property type="entry name" value="EXOIII"/>
    <property type="match status" value="1"/>
</dbReference>
<evidence type="ECO:0000256" key="4">
    <source>
        <dbReference type="SAM" id="MobiDB-lite"/>
    </source>
</evidence>
<dbReference type="GO" id="GO:0004527">
    <property type="term" value="F:exonuclease activity"/>
    <property type="evidence" value="ECO:0007669"/>
    <property type="project" value="UniProtKB-KW"/>
</dbReference>
<evidence type="ECO:0000259" key="5">
    <source>
        <dbReference type="SMART" id="SM00479"/>
    </source>
</evidence>
<dbReference type="OMA" id="DWRTPWS"/>
<dbReference type="PANTHER" id="PTHR12801">
    <property type="entry name" value="RNA EXONUCLEASE REXO1 / RECO3 FAMILY MEMBER-RELATED"/>
    <property type="match status" value="1"/>
</dbReference>
<evidence type="ECO:0000313" key="7">
    <source>
        <dbReference type="Proteomes" id="UP000054516"/>
    </source>
</evidence>
<proteinExistence type="predicted"/>
<dbReference type="Pfam" id="PF00929">
    <property type="entry name" value="RNase_T"/>
    <property type="match status" value="1"/>
</dbReference>
<keyword evidence="2" id="KW-0378">Hydrolase</keyword>
<dbReference type="InterPro" id="IPR012337">
    <property type="entry name" value="RNaseH-like_sf"/>
</dbReference>
<protein>
    <submittedName>
        <fullName evidence="6">Putative RNA exonuclease 3</fullName>
    </submittedName>
</protein>
<sequence>MSTYCAPCKRSFNGHRGLDQHLQNSPKHRSPAQSLPLAVTSVSSTSQVTIPAVQTTAQRARLPWSTVTVPEYTAVLDELSAHCHSLKELEEHGYITRPYNPLDYANAGKCKRCHCRQTRRVPRECTFHPSKRMKGNRGKSYVCCGTDGKGCTTLPAHDFHLPLHAFAHKDFRQTPAASAEPRFRAVALDCEMAGVAGGAGEAILLCATDYITGAVLVNRLVCPRERITQMRTQIHGIKKSALDEATSQGQALAGWEEARSELWKCIDDNTILVGHALKHDLSALRMIHPRVVDSGILSGNAVGCRTQLGLQKLCSELLGIEIRKGKGGIHNCLEDVLATREVVLFCTRARNKEAFQAWVEAKKREERRLEMIRELAKQKKANERRRRGAAGSEGGNRSFTDFHEDDEVLHWSDIAEDLGWPHPDTGYDPWSD</sequence>